<feature type="domain" description="Flavodoxin-like fold" evidence="3">
    <location>
        <begin position="16"/>
        <end position="195"/>
    </location>
</feature>
<accession>A0A1T4N2H7</accession>
<proteinExistence type="inferred from homology"/>
<evidence type="ECO:0000313" key="5">
    <source>
        <dbReference type="Proteomes" id="UP000190367"/>
    </source>
</evidence>
<dbReference type="EMBL" id="FUWZ01000001">
    <property type="protein sequence ID" value="SJZ73483.1"/>
    <property type="molecule type" value="Genomic_DNA"/>
</dbReference>
<dbReference type="AlphaFoldDB" id="A0A1T4N2H7"/>
<dbReference type="GO" id="GO:0005829">
    <property type="term" value="C:cytosol"/>
    <property type="evidence" value="ECO:0007669"/>
    <property type="project" value="TreeGrafter"/>
</dbReference>
<dbReference type="Proteomes" id="UP000190367">
    <property type="component" value="Unassembled WGS sequence"/>
</dbReference>
<sequence length="206" mass="23398">MFSAGSSTATSFAGMKKILIVNGHPDRESYNTQLQEAYKTGALQSGADVTEIHLGSLQFDPNLRYGYRKRMELEPDLLDAWEKIKAAQHIVWIFPVWWGSLPALTKGFFDRLFLPGLAFRYKENSMLIEKKLKGKTSRLICTMDTPIWFHNLYYQATGVRAVRSQILRFCGIKITGTTYIAPIKHLKPGGKEKGIQQVMALGQRLR</sequence>
<protein>
    <submittedName>
        <fullName evidence="4">Putative NADPH-quinone reductase (Modulator of drug activity B)</fullName>
    </submittedName>
</protein>
<evidence type="ECO:0000256" key="1">
    <source>
        <dbReference type="ARBA" id="ARBA00006252"/>
    </source>
</evidence>
<dbReference type="Gene3D" id="3.40.50.360">
    <property type="match status" value="1"/>
</dbReference>
<dbReference type="InterPro" id="IPR003680">
    <property type="entry name" value="Flavodoxin_fold"/>
</dbReference>
<gene>
    <name evidence="4" type="ORF">SAMN04488128_1011394</name>
</gene>
<dbReference type="PANTHER" id="PTHR10204">
    <property type="entry name" value="NAD P H OXIDOREDUCTASE-RELATED"/>
    <property type="match status" value="1"/>
</dbReference>
<dbReference type="InterPro" id="IPR029039">
    <property type="entry name" value="Flavoprotein-like_sf"/>
</dbReference>
<evidence type="ECO:0000256" key="2">
    <source>
        <dbReference type="ARBA" id="ARBA00023002"/>
    </source>
</evidence>
<name>A0A1T4N2H7_9BACT</name>
<evidence type="ECO:0000313" key="4">
    <source>
        <dbReference type="EMBL" id="SJZ73483.1"/>
    </source>
</evidence>
<keyword evidence="2" id="KW-0560">Oxidoreductase</keyword>
<dbReference type="STRING" id="634771.SAMN04488128_1011394"/>
<evidence type="ECO:0000259" key="3">
    <source>
        <dbReference type="Pfam" id="PF02525"/>
    </source>
</evidence>
<dbReference type="Pfam" id="PF02525">
    <property type="entry name" value="Flavodoxin_2"/>
    <property type="match status" value="1"/>
</dbReference>
<dbReference type="SUPFAM" id="SSF52218">
    <property type="entry name" value="Flavoproteins"/>
    <property type="match status" value="1"/>
</dbReference>
<keyword evidence="5" id="KW-1185">Reference proteome</keyword>
<dbReference type="InterPro" id="IPR051545">
    <property type="entry name" value="NAD(P)H_dehydrogenase_qn"/>
</dbReference>
<dbReference type="PANTHER" id="PTHR10204:SF34">
    <property type="entry name" value="NAD(P)H DEHYDROGENASE [QUINONE] 1 ISOFORM 1"/>
    <property type="match status" value="1"/>
</dbReference>
<dbReference type="GO" id="GO:0003955">
    <property type="term" value="F:NAD(P)H dehydrogenase (quinone) activity"/>
    <property type="evidence" value="ECO:0007669"/>
    <property type="project" value="TreeGrafter"/>
</dbReference>
<organism evidence="4 5">
    <name type="scientific">Chitinophaga eiseniae</name>
    <dbReference type="NCBI Taxonomy" id="634771"/>
    <lineage>
        <taxon>Bacteria</taxon>
        <taxon>Pseudomonadati</taxon>
        <taxon>Bacteroidota</taxon>
        <taxon>Chitinophagia</taxon>
        <taxon>Chitinophagales</taxon>
        <taxon>Chitinophagaceae</taxon>
        <taxon>Chitinophaga</taxon>
    </lineage>
</organism>
<comment type="similarity">
    <text evidence="1">Belongs to the NAD(P)H dehydrogenase (quinone) family.</text>
</comment>
<reference evidence="5" key="1">
    <citation type="submission" date="2017-02" db="EMBL/GenBank/DDBJ databases">
        <authorList>
            <person name="Varghese N."/>
            <person name="Submissions S."/>
        </authorList>
    </citation>
    <scope>NUCLEOTIDE SEQUENCE [LARGE SCALE GENOMIC DNA]</scope>
    <source>
        <strain evidence="5">DSM 22224</strain>
    </source>
</reference>